<accession>A0A0C3AYD7</accession>
<organism evidence="1 2">
    <name type="scientific">Serendipita vermifera MAFF 305830</name>
    <dbReference type="NCBI Taxonomy" id="933852"/>
    <lineage>
        <taxon>Eukaryota</taxon>
        <taxon>Fungi</taxon>
        <taxon>Dikarya</taxon>
        <taxon>Basidiomycota</taxon>
        <taxon>Agaricomycotina</taxon>
        <taxon>Agaricomycetes</taxon>
        <taxon>Sebacinales</taxon>
        <taxon>Serendipitaceae</taxon>
        <taxon>Serendipita</taxon>
    </lineage>
</organism>
<dbReference type="EMBL" id="KN824326">
    <property type="protein sequence ID" value="KIM24246.1"/>
    <property type="molecule type" value="Genomic_DNA"/>
</dbReference>
<reference evidence="1 2" key="1">
    <citation type="submission" date="2014-04" db="EMBL/GenBank/DDBJ databases">
        <authorList>
            <consortium name="DOE Joint Genome Institute"/>
            <person name="Kuo A."/>
            <person name="Zuccaro A."/>
            <person name="Kohler A."/>
            <person name="Nagy L.G."/>
            <person name="Floudas D."/>
            <person name="Copeland A."/>
            <person name="Barry K.W."/>
            <person name="Cichocki N."/>
            <person name="Veneault-Fourrey C."/>
            <person name="LaButti K."/>
            <person name="Lindquist E.A."/>
            <person name="Lipzen A."/>
            <person name="Lundell T."/>
            <person name="Morin E."/>
            <person name="Murat C."/>
            <person name="Sun H."/>
            <person name="Tunlid A."/>
            <person name="Henrissat B."/>
            <person name="Grigoriev I.V."/>
            <person name="Hibbett D.S."/>
            <person name="Martin F."/>
            <person name="Nordberg H.P."/>
            <person name="Cantor M.N."/>
            <person name="Hua S.X."/>
        </authorList>
    </citation>
    <scope>NUCLEOTIDE SEQUENCE [LARGE SCALE GENOMIC DNA]</scope>
    <source>
        <strain evidence="1 2">MAFF 305830</strain>
    </source>
</reference>
<protein>
    <submittedName>
        <fullName evidence="1">Uncharacterized protein</fullName>
    </submittedName>
</protein>
<proteinExistence type="predicted"/>
<keyword evidence="2" id="KW-1185">Reference proteome</keyword>
<dbReference type="HOGENOM" id="CLU_015287_0_0_1"/>
<evidence type="ECO:0000313" key="2">
    <source>
        <dbReference type="Proteomes" id="UP000054097"/>
    </source>
</evidence>
<evidence type="ECO:0000313" key="1">
    <source>
        <dbReference type="EMBL" id="KIM24246.1"/>
    </source>
</evidence>
<dbReference type="Proteomes" id="UP000054097">
    <property type="component" value="Unassembled WGS sequence"/>
</dbReference>
<gene>
    <name evidence="1" type="ORF">M408DRAFT_27220</name>
</gene>
<name>A0A0C3AYD7_SERVB</name>
<sequence length="740" mass="85262">MSTERIEAIKQQQRLLLAEIDRLDDESAGNSYRIHELQQDYNKLVDEESEMTPGLLPDPFTVLPPELWPNIIPDYMEEVLKNTLVSLKWRQNIFSMPSLWTRVDLDERIEDYLNKAITCIHFSRPLKIDLHIDLSFEAWKEIAPMILGEGYRIKSLTLYEMNHEQGVATVTAFDSLPALRYIKFPFNYRRSGSILEWWQDPDQFIVTGPMDPNLLQQLCSKINLDPAWATPELCVEGDLIEPETVTISRLDEQTATFLNKFRNLKRIRLYEVDSNRKTSTQKSTDSLLPSITNLLYRGLDVTQAFQYIGNTLTRLDTEINICDIASLLDSLVQFPVLERLALQVNQAVKKGAEYNKTGNSSLLSIKILKMKFIYCASDTTMTQESPGAIYNHEKLPILLFDLFAGRTSLVEEVELRGELHFGPTIRYIQTLRNIKSLYLDPHPPIFGRIHGVTPEFEELATLSYQIPAMSIDWAQHQHLQKLSIFIPMFSDPSPIQADSDSTQPWYSLSSTPILSVTDLELSFRKPLFFNFGCFPNLTSISFYGHSGEPAFMYISDFLEKLILQPRRWPSLESMHLGGHWIEWDMVLLMLERRNVVSRGAVKAITSLGLPRYLPYKLSRPISQLLQGKSPERQPLCEYSVDAVGKRLWDRNITGCRGCIRMFKLCNEPPRDKIRPAMLRGIADLARRHELPFESLRADPPLSAGAMEWLKGKYERRLKYMHLHMEGEKIFSRAFACVHAY</sequence>
<dbReference type="AlphaFoldDB" id="A0A0C3AYD7"/>
<reference evidence="2" key="2">
    <citation type="submission" date="2015-01" db="EMBL/GenBank/DDBJ databases">
        <title>Evolutionary Origins and Diversification of the Mycorrhizal Mutualists.</title>
        <authorList>
            <consortium name="DOE Joint Genome Institute"/>
            <consortium name="Mycorrhizal Genomics Consortium"/>
            <person name="Kohler A."/>
            <person name="Kuo A."/>
            <person name="Nagy L.G."/>
            <person name="Floudas D."/>
            <person name="Copeland A."/>
            <person name="Barry K.W."/>
            <person name="Cichocki N."/>
            <person name="Veneault-Fourrey C."/>
            <person name="LaButti K."/>
            <person name="Lindquist E.A."/>
            <person name="Lipzen A."/>
            <person name="Lundell T."/>
            <person name="Morin E."/>
            <person name="Murat C."/>
            <person name="Riley R."/>
            <person name="Ohm R."/>
            <person name="Sun H."/>
            <person name="Tunlid A."/>
            <person name="Henrissat B."/>
            <person name="Grigoriev I.V."/>
            <person name="Hibbett D.S."/>
            <person name="Martin F."/>
        </authorList>
    </citation>
    <scope>NUCLEOTIDE SEQUENCE [LARGE SCALE GENOMIC DNA]</scope>
    <source>
        <strain evidence="2">MAFF 305830</strain>
    </source>
</reference>